<evidence type="ECO:0000256" key="3">
    <source>
        <dbReference type="ARBA" id="ARBA00007520"/>
    </source>
</evidence>
<dbReference type="PROSITE" id="PS50850">
    <property type="entry name" value="MFS"/>
    <property type="match status" value="1"/>
</dbReference>
<dbReference type="PANTHER" id="PTHR43414">
    <property type="entry name" value="MULTIDRUG RESISTANCE PROTEIN MDTG"/>
    <property type="match status" value="1"/>
</dbReference>
<evidence type="ECO:0000256" key="6">
    <source>
        <dbReference type="ARBA" id="ARBA00022692"/>
    </source>
</evidence>
<feature type="transmembrane region" description="Helical" evidence="9">
    <location>
        <begin position="356"/>
        <end position="373"/>
    </location>
</feature>
<reference evidence="11 12" key="1">
    <citation type="submission" date="2019-02" db="EMBL/GenBank/DDBJ databases">
        <title>Deep-cultivation of Planctomycetes and their phenomic and genomic characterization uncovers novel biology.</title>
        <authorList>
            <person name="Wiegand S."/>
            <person name="Jogler M."/>
            <person name="Boedeker C."/>
            <person name="Pinto D."/>
            <person name="Vollmers J."/>
            <person name="Rivas-Marin E."/>
            <person name="Kohn T."/>
            <person name="Peeters S.H."/>
            <person name="Heuer A."/>
            <person name="Rast P."/>
            <person name="Oberbeckmann S."/>
            <person name="Bunk B."/>
            <person name="Jeske O."/>
            <person name="Meyerdierks A."/>
            <person name="Storesund J.E."/>
            <person name="Kallscheuer N."/>
            <person name="Luecker S."/>
            <person name="Lage O.M."/>
            <person name="Pohl T."/>
            <person name="Merkel B.J."/>
            <person name="Hornburger P."/>
            <person name="Mueller R.-W."/>
            <person name="Bruemmer F."/>
            <person name="Labrenz M."/>
            <person name="Spormann A.M."/>
            <person name="Op den Camp H."/>
            <person name="Overmann J."/>
            <person name="Amann R."/>
            <person name="Jetten M.S.M."/>
            <person name="Mascher T."/>
            <person name="Medema M.H."/>
            <person name="Devos D.P."/>
            <person name="Kaster A.-K."/>
            <person name="Ovreas L."/>
            <person name="Rohde M."/>
            <person name="Galperin M.Y."/>
            <person name="Jogler C."/>
        </authorList>
    </citation>
    <scope>NUCLEOTIDE SEQUENCE [LARGE SCALE GENOMIC DNA]</scope>
    <source>
        <strain evidence="11 12">Pla163</strain>
    </source>
</reference>
<dbReference type="InterPro" id="IPR005829">
    <property type="entry name" value="Sugar_transporter_CS"/>
</dbReference>
<keyword evidence="7 9" id="KW-1133">Transmembrane helix</keyword>
<dbReference type="RefSeq" id="WP_145190243.1">
    <property type="nucleotide sequence ID" value="NZ_CP036290.1"/>
</dbReference>
<evidence type="ECO:0000256" key="4">
    <source>
        <dbReference type="ARBA" id="ARBA00022448"/>
    </source>
</evidence>
<feature type="transmembrane region" description="Helical" evidence="9">
    <location>
        <begin position="46"/>
        <end position="66"/>
    </location>
</feature>
<comment type="function">
    <text evidence="1">Resistance to tetracycline by an active tetracycline efflux. This is an energy-dependent process that decreases the accumulation of the antibiotic in whole cells. This protein functions as a metal-tetracycline/H(+) antiporter.</text>
</comment>
<dbReference type="InterPro" id="IPR020846">
    <property type="entry name" value="MFS_dom"/>
</dbReference>
<feature type="transmembrane region" description="Helical" evidence="9">
    <location>
        <begin position="102"/>
        <end position="123"/>
    </location>
</feature>
<organism evidence="11 12">
    <name type="scientific">Rohdeia mirabilis</name>
    <dbReference type="NCBI Taxonomy" id="2528008"/>
    <lineage>
        <taxon>Bacteria</taxon>
        <taxon>Pseudomonadati</taxon>
        <taxon>Planctomycetota</taxon>
        <taxon>Planctomycetia</taxon>
        <taxon>Planctomycetia incertae sedis</taxon>
        <taxon>Rohdeia</taxon>
    </lineage>
</organism>
<evidence type="ECO:0000256" key="9">
    <source>
        <dbReference type="SAM" id="Phobius"/>
    </source>
</evidence>
<dbReference type="PRINTS" id="PR01035">
    <property type="entry name" value="TCRTETA"/>
</dbReference>
<feature type="transmembrane region" description="Helical" evidence="9">
    <location>
        <begin position="318"/>
        <end position="336"/>
    </location>
</feature>
<feature type="transmembrane region" description="Helical" evidence="9">
    <location>
        <begin position="7"/>
        <end position="26"/>
    </location>
</feature>
<evidence type="ECO:0000313" key="11">
    <source>
        <dbReference type="EMBL" id="QDU85940.1"/>
    </source>
</evidence>
<evidence type="ECO:0000256" key="1">
    <source>
        <dbReference type="ARBA" id="ARBA00003279"/>
    </source>
</evidence>
<proteinExistence type="inferred from homology"/>
<evidence type="ECO:0000313" key="12">
    <source>
        <dbReference type="Proteomes" id="UP000319342"/>
    </source>
</evidence>
<keyword evidence="8 9" id="KW-0472">Membrane</keyword>
<keyword evidence="4" id="KW-0813">Transport</keyword>
<dbReference type="InterPro" id="IPR036259">
    <property type="entry name" value="MFS_trans_sf"/>
</dbReference>
<feature type="transmembrane region" description="Helical" evidence="9">
    <location>
        <begin position="289"/>
        <end position="312"/>
    </location>
</feature>
<dbReference type="PROSITE" id="PS00217">
    <property type="entry name" value="SUGAR_TRANSPORT_2"/>
    <property type="match status" value="1"/>
</dbReference>
<feature type="domain" description="Major facilitator superfamily (MFS) profile" evidence="10">
    <location>
        <begin position="7"/>
        <end position="400"/>
    </location>
</feature>
<evidence type="ECO:0000256" key="5">
    <source>
        <dbReference type="ARBA" id="ARBA00022475"/>
    </source>
</evidence>
<dbReference type="OrthoDB" id="243622at2"/>
<comment type="similarity">
    <text evidence="3">Belongs to the major facilitator superfamily. TCR/Tet family.</text>
</comment>
<keyword evidence="12" id="KW-1185">Reference proteome</keyword>
<evidence type="ECO:0000256" key="8">
    <source>
        <dbReference type="ARBA" id="ARBA00023136"/>
    </source>
</evidence>
<gene>
    <name evidence="11" type="primary">bmr3</name>
    <name evidence="11" type="ORF">Pla163_30870</name>
</gene>
<keyword evidence="6 9" id="KW-0812">Transmembrane</keyword>
<dbReference type="GO" id="GO:0005886">
    <property type="term" value="C:plasma membrane"/>
    <property type="evidence" value="ECO:0007669"/>
    <property type="project" value="UniProtKB-SubCell"/>
</dbReference>
<sequence>MSTWKRTWWSVWIANLLTGVGMMSFLPYFPSYLEGLGVSDPGEVKVWAGLCFGAAPFSAAIMGPVWGAVGDRFGRKKMVLRSLLALTFFVGLMAFARTPWELLALRIGQGLFSGILPPSITLVSIGVPDSRRGRVAGWLQSAMAAGAIFGPLLGSWVRADSDPRYLFLGVSVATGLGALGVAVFATEDATERREKVEGVGVLQALVRDLVGVLRIPQLRAAMALLFCVQFGIGATNPVLELYVRDLMPGVAQDVTSARAGWLFSVMSAMLVASSPVWGPLGDRIGHARALMLSAVVAVVALFGMGLADGFWFLLGARVLLGIGAGGLGPTAFGLAAQSVPAHARGAANGAVFSARAFALATSSMAGGFIASLIGIRSLFLVAGAVLGLALVVGAARLRRG</sequence>
<evidence type="ECO:0000256" key="7">
    <source>
        <dbReference type="ARBA" id="ARBA00022989"/>
    </source>
</evidence>
<dbReference type="Proteomes" id="UP000319342">
    <property type="component" value="Chromosome"/>
</dbReference>
<evidence type="ECO:0000259" key="10">
    <source>
        <dbReference type="PROSITE" id="PS50850"/>
    </source>
</evidence>
<comment type="subcellular location">
    <subcellularLocation>
        <location evidence="2">Cell membrane</location>
        <topology evidence="2">Multi-pass membrane protein</topology>
    </subcellularLocation>
</comment>
<accession>A0A518D385</accession>
<dbReference type="Gene3D" id="1.20.1250.20">
    <property type="entry name" value="MFS general substrate transporter like domains"/>
    <property type="match status" value="2"/>
</dbReference>
<feature type="transmembrane region" description="Helical" evidence="9">
    <location>
        <begin position="379"/>
        <end position="397"/>
    </location>
</feature>
<dbReference type="SUPFAM" id="SSF103473">
    <property type="entry name" value="MFS general substrate transporter"/>
    <property type="match status" value="2"/>
</dbReference>
<dbReference type="EMBL" id="CP036290">
    <property type="protein sequence ID" value="QDU85940.1"/>
    <property type="molecule type" value="Genomic_DNA"/>
</dbReference>
<dbReference type="Pfam" id="PF07690">
    <property type="entry name" value="MFS_1"/>
    <property type="match status" value="1"/>
</dbReference>
<name>A0A518D385_9BACT</name>
<dbReference type="PANTHER" id="PTHR43414:SF6">
    <property type="entry name" value="MULTIDRUG RESISTANCE PROTEIN MDTG"/>
    <property type="match status" value="1"/>
</dbReference>
<protein>
    <submittedName>
        <fullName evidence="11">Multidrug resistance protein 3</fullName>
    </submittedName>
</protein>
<dbReference type="GO" id="GO:0022857">
    <property type="term" value="F:transmembrane transporter activity"/>
    <property type="evidence" value="ECO:0007669"/>
    <property type="project" value="InterPro"/>
</dbReference>
<feature type="transmembrane region" description="Helical" evidence="9">
    <location>
        <begin position="135"/>
        <end position="153"/>
    </location>
</feature>
<feature type="transmembrane region" description="Helical" evidence="9">
    <location>
        <begin position="165"/>
        <end position="185"/>
    </location>
</feature>
<dbReference type="InterPro" id="IPR001958">
    <property type="entry name" value="Tet-R_TetA/multi-R_MdtG-like"/>
</dbReference>
<evidence type="ECO:0000256" key="2">
    <source>
        <dbReference type="ARBA" id="ARBA00004651"/>
    </source>
</evidence>
<feature type="transmembrane region" description="Helical" evidence="9">
    <location>
        <begin position="259"/>
        <end position="277"/>
    </location>
</feature>
<feature type="transmembrane region" description="Helical" evidence="9">
    <location>
        <begin position="220"/>
        <end position="239"/>
    </location>
</feature>
<keyword evidence="5" id="KW-1003">Cell membrane</keyword>
<dbReference type="AlphaFoldDB" id="A0A518D385"/>
<feature type="transmembrane region" description="Helical" evidence="9">
    <location>
        <begin position="78"/>
        <end position="96"/>
    </location>
</feature>
<dbReference type="InterPro" id="IPR011701">
    <property type="entry name" value="MFS"/>
</dbReference>